<protein>
    <submittedName>
        <fullName evidence="2">Putative secreted protein</fullName>
    </submittedName>
</protein>
<dbReference type="EMBL" id="GGFL01011507">
    <property type="protein sequence ID" value="MBW75685.1"/>
    <property type="molecule type" value="Transcribed_RNA"/>
</dbReference>
<accession>A0A2M4DDT8</accession>
<reference evidence="2" key="1">
    <citation type="submission" date="2018-01" db="EMBL/GenBank/DDBJ databases">
        <title>An insight into the sialome of Amazonian anophelines.</title>
        <authorList>
            <person name="Ribeiro J.M."/>
            <person name="Scarpassa V."/>
            <person name="Calvo E."/>
        </authorList>
    </citation>
    <scope>NUCLEOTIDE SEQUENCE</scope>
</reference>
<organism evidence="2">
    <name type="scientific">Anopheles darlingi</name>
    <name type="common">Mosquito</name>
    <dbReference type="NCBI Taxonomy" id="43151"/>
    <lineage>
        <taxon>Eukaryota</taxon>
        <taxon>Metazoa</taxon>
        <taxon>Ecdysozoa</taxon>
        <taxon>Arthropoda</taxon>
        <taxon>Hexapoda</taxon>
        <taxon>Insecta</taxon>
        <taxon>Pterygota</taxon>
        <taxon>Neoptera</taxon>
        <taxon>Endopterygota</taxon>
        <taxon>Diptera</taxon>
        <taxon>Nematocera</taxon>
        <taxon>Culicoidea</taxon>
        <taxon>Culicidae</taxon>
        <taxon>Anophelinae</taxon>
        <taxon>Anopheles</taxon>
    </lineage>
</organism>
<evidence type="ECO:0000313" key="2">
    <source>
        <dbReference type="EMBL" id="MBW75685.1"/>
    </source>
</evidence>
<proteinExistence type="predicted"/>
<keyword evidence="1" id="KW-0732">Signal</keyword>
<evidence type="ECO:0000256" key="1">
    <source>
        <dbReference type="SAM" id="SignalP"/>
    </source>
</evidence>
<name>A0A2M4DDT8_ANODA</name>
<dbReference type="AlphaFoldDB" id="A0A2M4DDT8"/>
<feature type="signal peptide" evidence="1">
    <location>
        <begin position="1"/>
        <end position="21"/>
    </location>
</feature>
<feature type="chain" id="PRO_5014915186" evidence="1">
    <location>
        <begin position="22"/>
        <end position="99"/>
    </location>
</feature>
<sequence>MIRPFLLANVPIWSVSWSVSSWDPNGGRQRAVHYHHYHPTYHLLHRPVDGARLPRRLRALSERTCCWCTSGPCFRSCDPAASCTIRRSYPTSTIDRGTR</sequence>